<evidence type="ECO:0000259" key="3">
    <source>
        <dbReference type="Pfam" id="PF16861"/>
    </source>
</evidence>
<name>A0ABS7F2N5_9PROT</name>
<dbReference type="Pfam" id="PF02543">
    <property type="entry name" value="Carbam_trans_N"/>
    <property type="match status" value="1"/>
</dbReference>
<evidence type="ECO:0000259" key="2">
    <source>
        <dbReference type="Pfam" id="PF02543"/>
    </source>
</evidence>
<dbReference type="EMBL" id="JAHZUY010000010">
    <property type="protein sequence ID" value="MBW8269065.1"/>
    <property type="molecule type" value="Genomic_DNA"/>
</dbReference>
<evidence type="ECO:0000313" key="5">
    <source>
        <dbReference type="Proteomes" id="UP001519924"/>
    </source>
</evidence>
<dbReference type="PANTHER" id="PTHR34847">
    <property type="entry name" value="NODULATION PROTEIN U"/>
    <property type="match status" value="1"/>
</dbReference>
<accession>A0ABS7F2N5</accession>
<dbReference type="Gene3D" id="3.90.870.20">
    <property type="entry name" value="Carbamoyltransferase, C-terminal domain"/>
    <property type="match status" value="1"/>
</dbReference>
<comment type="caution">
    <text evidence="4">The sequence shown here is derived from an EMBL/GenBank/DDBJ whole genome shotgun (WGS) entry which is preliminary data.</text>
</comment>
<feature type="domain" description="Carbamoyltransferase C-terminal" evidence="3">
    <location>
        <begin position="395"/>
        <end position="563"/>
    </location>
</feature>
<evidence type="ECO:0000256" key="1">
    <source>
        <dbReference type="ARBA" id="ARBA00006129"/>
    </source>
</evidence>
<proteinExistence type="inferred from homology"/>
<reference evidence="4 5" key="1">
    <citation type="submission" date="2021-08" db="EMBL/GenBank/DDBJ databases">
        <title>Caldovatus sediminis gen. nov., sp. nov., a moderately thermophilic bacterium isolated from a hot spring.</title>
        <authorList>
            <person name="Hu C.-J."/>
            <person name="Li W.-J."/>
            <person name="Xian W.-D."/>
        </authorList>
    </citation>
    <scope>NUCLEOTIDE SEQUENCE [LARGE SCALE GENOMIC DNA]</scope>
    <source>
        <strain evidence="4 5">SYSU G05006</strain>
    </source>
</reference>
<dbReference type="InterPro" id="IPR003696">
    <property type="entry name" value="Carbtransf_dom"/>
</dbReference>
<dbReference type="InterPro" id="IPR038152">
    <property type="entry name" value="Carbam_trans_C_sf"/>
</dbReference>
<dbReference type="InterPro" id="IPR051338">
    <property type="entry name" value="NodU/CmcH_Carbamoyltrnsfr"/>
</dbReference>
<comment type="similarity">
    <text evidence="1">Belongs to the NodU/CmcH family.</text>
</comment>
<dbReference type="Proteomes" id="UP001519924">
    <property type="component" value="Unassembled WGS sequence"/>
</dbReference>
<sequence>MLILGLYTAHDANAALHDDYRLLAAVAQERVTRIKGDGGALPGEAVEECLRAAGVTARDVAVVALPRVEYPAEYFRWRAHFPARQRASRGRLDLARVMSRNMIRDPLAALDARRWLAGHGLQPRRIVFYNHHLAHALGALFHTDWDDALLYTADGGGDRVFYSARRLKDGCLTDLFGGERDSLSLRRPQVRADSLGLLYAGITRELGMVPLRHEGKVLGLAAFGQPRFAEELVRLYEVRPDGQIKARVDHGTIQARLSALAAGAERADVAASVQGALETLVLRALQAILERHPARALGLSGGVFANVKLTQRIAERFRGLEEVFVYPAMSDQGEAAGGVLQYLLERDGLAAWLRRRRRFADLYLGRDYAAGVDAAFRAAGCEVVAEGPAVPGRAAALLREGKVLGTYIGRCEYGPRALGARSILAAPVSRTVNDELNRRLDRTDFMPFAPVVREERCAEVFALPRSLLYTARFMTVTCDVREEWRERIPAVVHVDGTARPQVLARAANPTYYDILEAYERATGLPVLINTSFNVHEEPIINRPEEALKALRQDRVDFLVTTQAIYGPPRP</sequence>
<gene>
    <name evidence="4" type="ORF">K1J50_06140</name>
</gene>
<dbReference type="Gene3D" id="3.30.420.40">
    <property type="match status" value="2"/>
</dbReference>
<keyword evidence="5" id="KW-1185">Reference proteome</keyword>
<dbReference type="RefSeq" id="WP_220116757.1">
    <property type="nucleotide sequence ID" value="NZ_JAHZUY010000010.1"/>
</dbReference>
<dbReference type="CDD" id="cd24100">
    <property type="entry name" value="ASKHA_NBD_MJ1051-like_N"/>
    <property type="match status" value="1"/>
</dbReference>
<evidence type="ECO:0008006" key="6">
    <source>
        <dbReference type="Google" id="ProtNLM"/>
    </source>
</evidence>
<dbReference type="SUPFAM" id="SSF53067">
    <property type="entry name" value="Actin-like ATPase domain"/>
    <property type="match status" value="1"/>
</dbReference>
<feature type="domain" description="Carbamoyltransferase" evidence="2">
    <location>
        <begin position="3"/>
        <end position="338"/>
    </location>
</feature>
<dbReference type="InterPro" id="IPR031730">
    <property type="entry name" value="Carbam_trans_C"/>
</dbReference>
<evidence type="ECO:0000313" key="4">
    <source>
        <dbReference type="EMBL" id="MBW8269065.1"/>
    </source>
</evidence>
<organism evidence="4 5">
    <name type="scientific">Caldovatus aquaticus</name>
    <dbReference type="NCBI Taxonomy" id="2865671"/>
    <lineage>
        <taxon>Bacteria</taxon>
        <taxon>Pseudomonadati</taxon>
        <taxon>Pseudomonadota</taxon>
        <taxon>Alphaproteobacteria</taxon>
        <taxon>Acetobacterales</taxon>
        <taxon>Roseomonadaceae</taxon>
        <taxon>Caldovatus</taxon>
    </lineage>
</organism>
<dbReference type="PANTHER" id="PTHR34847:SF1">
    <property type="entry name" value="NODULATION PROTEIN U"/>
    <property type="match status" value="1"/>
</dbReference>
<protein>
    <recommendedName>
        <fullName evidence="6">Carbamoyltransferase</fullName>
    </recommendedName>
</protein>
<dbReference type="InterPro" id="IPR043129">
    <property type="entry name" value="ATPase_NBD"/>
</dbReference>
<dbReference type="Pfam" id="PF16861">
    <property type="entry name" value="Carbam_trans_C"/>
    <property type="match status" value="1"/>
</dbReference>